<dbReference type="CDD" id="cd03241">
    <property type="entry name" value="ABC_RecN"/>
    <property type="match status" value="2"/>
</dbReference>
<evidence type="ECO:0000256" key="1">
    <source>
        <dbReference type="ARBA" id="ARBA00003618"/>
    </source>
</evidence>
<evidence type="ECO:0000256" key="7">
    <source>
        <dbReference type="ARBA" id="ARBA00023204"/>
    </source>
</evidence>
<evidence type="ECO:0000256" key="5">
    <source>
        <dbReference type="ARBA" id="ARBA00022763"/>
    </source>
</evidence>
<keyword evidence="6" id="KW-0067">ATP-binding</keyword>
<comment type="similarity">
    <text evidence="2 9">Belongs to the RecN family.</text>
</comment>
<feature type="coiled-coil region" evidence="10">
    <location>
        <begin position="268"/>
        <end position="302"/>
    </location>
</feature>
<dbReference type="NCBIfam" id="TIGR00634">
    <property type="entry name" value="recN"/>
    <property type="match status" value="1"/>
</dbReference>
<dbReference type="PIRSF" id="PIRSF003128">
    <property type="entry name" value="RecN"/>
    <property type="match status" value="1"/>
</dbReference>
<proteinExistence type="inferred from homology"/>
<evidence type="ECO:0000256" key="10">
    <source>
        <dbReference type="SAM" id="Coils"/>
    </source>
</evidence>
<keyword evidence="7 9" id="KW-0234">DNA repair</keyword>
<evidence type="ECO:0000256" key="2">
    <source>
        <dbReference type="ARBA" id="ARBA00009441"/>
    </source>
</evidence>
<evidence type="ECO:0000313" key="12">
    <source>
        <dbReference type="EMBL" id="MFD2733197.1"/>
    </source>
</evidence>
<feature type="coiled-coil region" evidence="10">
    <location>
        <begin position="155"/>
        <end position="185"/>
    </location>
</feature>
<dbReference type="InterPro" id="IPR027417">
    <property type="entry name" value="P-loop_NTPase"/>
</dbReference>
<reference evidence="13" key="1">
    <citation type="journal article" date="2019" name="Int. J. Syst. Evol. Microbiol.">
        <title>The Global Catalogue of Microorganisms (GCM) 10K type strain sequencing project: providing services to taxonomists for standard genome sequencing and annotation.</title>
        <authorList>
            <consortium name="The Broad Institute Genomics Platform"/>
            <consortium name="The Broad Institute Genome Sequencing Center for Infectious Disease"/>
            <person name="Wu L."/>
            <person name="Ma J."/>
        </authorList>
    </citation>
    <scope>NUCLEOTIDE SEQUENCE [LARGE SCALE GENOMIC DNA]</scope>
    <source>
        <strain evidence="13">KCTC 42456</strain>
    </source>
</reference>
<dbReference type="EMBL" id="JBHULV010000052">
    <property type="protein sequence ID" value="MFD2733197.1"/>
    <property type="molecule type" value="Genomic_DNA"/>
</dbReference>
<dbReference type="SUPFAM" id="SSF52540">
    <property type="entry name" value="P-loop containing nucleoside triphosphate hydrolases"/>
    <property type="match status" value="2"/>
</dbReference>
<comment type="caution">
    <text evidence="12">The sequence shown here is derived from an EMBL/GenBank/DDBJ whole genome shotgun (WGS) entry which is preliminary data.</text>
</comment>
<dbReference type="RefSeq" id="WP_379041343.1">
    <property type="nucleotide sequence ID" value="NZ_JBHSKW010000012.1"/>
</dbReference>
<sequence>MLSRLLIKNYALIDNLDISFDKDLNIITGETGAGKSIVLGALGLILGQRAEGKYFFNQQKKCVVEGFFDVTSYSLKPFFEENDLDYDNETVLRREIALDGKSRAFINDTPVTLAVLKALGQQLIDVHSQHATLEINNANFQLLVVDVMAQHDVLLNDYKKQFQSYKKTQRQLKALQEETEKAKADQDYFQFQFDELDSANLVAGEQNDLEIELNSLTHAEEIKKNLLSANYLITGGDDDGLSKLKEALNQIQSIEKYLPETSSLSERLKSTIIEIKDIAAELESLEQATSFNENRLNEINERLSLSYALQKKHRLNNNEELIALKNELSDKLNKILFADEDLIKLEKDLSITEIDLLKKATELSLNRSKVIPVIEKNVLNTLAQVGMNNAQLKIEQINLPNKQLDVTGIDQIKFLFNANKGHQLNELNKVASGGELSRLMLSIKSLIAKKAALPTIIFDEIDTGVSGEVANSVGNIMQELAKDMQVITITHLPQMASKGQAHYFVHKLIKNDFTYTQIKKLDTEERVLEIAKMLSGENPKESALQNARELLQN</sequence>
<feature type="domain" description="RecF/RecN/SMC N-terminal" evidence="11">
    <location>
        <begin position="2"/>
        <end position="505"/>
    </location>
</feature>
<evidence type="ECO:0000256" key="9">
    <source>
        <dbReference type="PIRNR" id="PIRNR003128"/>
    </source>
</evidence>
<keyword evidence="10" id="KW-0175">Coiled coil</keyword>
<dbReference type="InterPro" id="IPR003395">
    <property type="entry name" value="RecF/RecN/SMC_N"/>
</dbReference>
<keyword evidence="5 9" id="KW-0227">DNA damage</keyword>
<dbReference type="Gene3D" id="6.10.140.1090">
    <property type="match status" value="1"/>
</dbReference>
<evidence type="ECO:0000256" key="3">
    <source>
        <dbReference type="ARBA" id="ARBA00021315"/>
    </source>
</evidence>
<evidence type="ECO:0000256" key="6">
    <source>
        <dbReference type="ARBA" id="ARBA00022840"/>
    </source>
</evidence>
<protein>
    <recommendedName>
        <fullName evidence="3 9">DNA repair protein RecN</fullName>
    </recommendedName>
    <alternativeName>
        <fullName evidence="8 9">Recombination protein N</fullName>
    </alternativeName>
</protein>
<keyword evidence="13" id="KW-1185">Reference proteome</keyword>
<organism evidence="12 13">
    <name type="scientific">Pedobacter alpinus</name>
    <dbReference type="NCBI Taxonomy" id="1590643"/>
    <lineage>
        <taxon>Bacteria</taxon>
        <taxon>Pseudomonadati</taxon>
        <taxon>Bacteroidota</taxon>
        <taxon>Sphingobacteriia</taxon>
        <taxon>Sphingobacteriales</taxon>
        <taxon>Sphingobacteriaceae</taxon>
        <taxon>Pedobacter</taxon>
    </lineage>
</organism>
<accession>A0ABW5TV85</accession>
<evidence type="ECO:0000256" key="4">
    <source>
        <dbReference type="ARBA" id="ARBA00022741"/>
    </source>
</evidence>
<evidence type="ECO:0000259" key="11">
    <source>
        <dbReference type="Pfam" id="PF02463"/>
    </source>
</evidence>
<dbReference type="InterPro" id="IPR004604">
    <property type="entry name" value="DNA_recomb/repair_RecN"/>
</dbReference>
<evidence type="ECO:0000256" key="8">
    <source>
        <dbReference type="ARBA" id="ARBA00033408"/>
    </source>
</evidence>
<evidence type="ECO:0000313" key="13">
    <source>
        <dbReference type="Proteomes" id="UP001597546"/>
    </source>
</evidence>
<comment type="function">
    <text evidence="1 9">May be involved in recombinational repair of damaged DNA.</text>
</comment>
<keyword evidence="4" id="KW-0547">Nucleotide-binding</keyword>
<dbReference type="Proteomes" id="UP001597546">
    <property type="component" value="Unassembled WGS sequence"/>
</dbReference>
<gene>
    <name evidence="12" type="primary">recN</name>
    <name evidence="12" type="ORF">ACFSSE_15920</name>
</gene>
<dbReference type="Gene3D" id="3.40.50.300">
    <property type="entry name" value="P-loop containing nucleotide triphosphate hydrolases"/>
    <property type="match status" value="2"/>
</dbReference>
<dbReference type="PANTHER" id="PTHR11059:SF0">
    <property type="entry name" value="DNA REPAIR PROTEIN RECN"/>
    <property type="match status" value="1"/>
</dbReference>
<name>A0ABW5TV85_9SPHI</name>
<dbReference type="PANTHER" id="PTHR11059">
    <property type="entry name" value="DNA REPAIR PROTEIN RECN"/>
    <property type="match status" value="1"/>
</dbReference>
<dbReference type="Pfam" id="PF02463">
    <property type="entry name" value="SMC_N"/>
    <property type="match status" value="1"/>
</dbReference>